<organism evidence="3">
    <name type="scientific">Setaria italica</name>
    <name type="common">Foxtail millet</name>
    <name type="synonym">Panicum italicum</name>
    <dbReference type="NCBI Taxonomy" id="4555"/>
    <lineage>
        <taxon>Eukaryota</taxon>
        <taxon>Viridiplantae</taxon>
        <taxon>Streptophyta</taxon>
        <taxon>Embryophyta</taxon>
        <taxon>Tracheophyta</taxon>
        <taxon>Spermatophyta</taxon>
        <taxon>Magnoliopsida</taxon>
        <taxon>Liliopsida</taxon>
        <taxon>Poales</taxon>
        <taxon>Poaceae</taxon>
        <taxon>PACMAD clade</taxon>
        <taxon>Panicoideae</taxon>
        <taxon>Panicodae</taxon>
        <taxon>Paniceae</taxon>
        <taxon>Cenchrinae</taxon>
        <taxon>Setaria</taxon>
    </lineage>
</organism>
<feature type="signal peptide" evidence="2">
    <location>
        <begin position="1"/>
        <end position="18"/>
    </location>
</feature>
<keyword evidence="2" id="KW-0732">Signal</keyword>
<feature type="region of interest" description="Disordered" evidence="1">
    <location>
        <begin position="51"/>
        <end position="84"/>
    </location>
</feature>
<feature type="region of interest" description="Disordered" evidence="1">
    <location>
        <begin position="313"/>
        <end position="342"/>
    </location>
</feature>
<feature type="compositionally biased region" description="Basic and acidic residues" evidence="1">
    <location>
        <begin position="260"/>
        <end position="269"/>
    </location>
</feature>
<feature type="region of interest" description="Disordered" evidence="1">
    <location>
        <begin position="144"/>
        <end position="165"/>
    </location>
</feature>
<proteinExistence type="predicted"/>
<protein>
    <submittedName>
        <fullName evidence="3">Uncharacterized protein</fullName>
    </submittedName>
</protein>
<feature type="region of interest" description="Disordered" evidence="1">
    <location>
        <begin position="178"/>
        <end position="276"/>
    </location>
</feature>
<feature type="chain" id="PRO_5017033630" evidence="2">
    <location>
        <begin position="19"/>
        <end position="391"/>
    </location>
</feature>
<feature type="compositionally biased region" description="Low complexity" evidence="1">
    <location>
        <begin position="53"/>
        <end position="69"/>
    </location>
</feature>
<dbReference type="EMBL" id="CM003528">
    <property type="protein sequence ID" value="RCV04981.1"/>
    <property type="molecule type" value="Genomic_DNA"/>
</dbReference>
<feature type="compositionally biased region" description="Polar residues" evidence="1">
    <location>
        <begin position="206"/>
        <end position="218"/>
    </location>
</feature>
<name>A0A368PGR9_SETIT</name>
<evidence type="ECO:0000313" key="3">
    <source>
        <dbReference type="EMBL" id="RCV04981.1"/>
    </source>
</evidence>
<dbReference type="AlphaFoldDB" id="A0A368PGR9"/>
<accession>A0A368PGR9</accession>
<reference evidence="3" key="2">
    <citation type="submission" date="2015-07" db="EMBL/GenBank/DDBJ databases">
        <authorList>
            <person name="Noorani M."/>
        </authorList>
    </citation>
    <scope>NUCLEOTIDE SEQUENCE</scope>
    <source>
        <strain evidence="3">Yugu1</strain>
    </source>
</reference>
<evidence type="ECO:0000256" key="2">
    <source>
        <dbReference type="SAM" id="SignalP"/>
    </source>
</evidence>
<evidence type="ECO:0000256" key="1">
    <source>
        <dbReference type="SAM" id="MobiDB-lite"/>
    </source>
</evidence>
<sequence>MPLLGKILRSFGWFPARCLVFVFLSPCPQRALVAALDLLFLLAPPSPSPSAPASPAAAAAKPASAPTAAHGSHSSTNLTAPWARRRPLPRAAENKLGAAALVVQPLHLRLFWLGTVLVPRRPDARRGAYCNATRVEGAALAAAWQGPDAQGQPQPPDAAHGLGSGAARRRWMDPAGTAALHAPTPQHRQQEHTSRQHLSIPGFRPTPQSKRGRPTSSGVRRHAPPARQHHATPVHSAALPTQNIGREAKAYVGASSSSRTCRDTRLSDPKRRHAGPHRRVEPLLAPGLERRLCRDTCRPRGARRSRERAAAAFGRVAGSSNERPHARIQPGVRCPARGDRSAGTCPLPAVVRRRSRWVGHRSASAKMIRPAFAAGAGLQQDLGQQSRQGND</sequence>
<gene>
    <name evidence="3" type="ORF">SETIT_1G044900v2</name>
</gene>
<feature type="compositionally biased region" description="Basic residues" evidence="1">
    <location>
        <begin position="219"/>
        <end position="232"/>
    </location>
</feature>
<reference evidence="3" key="1">
    <citation type="journal article" date="2012" name="Nat. Biotechnol.">
        <title>Reference genome sequence of the model plant Setaria.</title>
        <authorList>
            <person name="Bennetzen J.L."/>
            <person name="Schmutz J."/>
            <person name="Wang H."/>
            <person name="Percifield R."/>
            <person name="Hawkins J."/>
            <person name="Pontaroli A.C."/>
            <person name="Estep M."/>
            <person name="Feng L."/>
            <person name="Vaughn J.N."/>
            <person name="Grimwood J."/>
            <person name="Jenkins J."/>
            <person name="Barry K."/>
            <person name="Lindquist E."/>
            <person name="Hellsten U."/>
            <person name="Deshpande S."/>
            <person name="Wang X."/>
            <person name="Wu X."/>
            <person name="Mitros T."/>
            <person name="Triplett J."/>
            <person name="Yang X."/>
            <person name="Ye C.Y."/>
            <person name="Mauro-Herrera M."/>
            <person name="Wang L."/>
            <person name="Li P."/>
            <person name="Sharma M."/>
            <person name="Sharma R."/>
            <person name="Ronald P.C."/>
            <person name="Panaud O."/>
            <person name="Kellogg E.A."/>
            <person name="Brutnell T.P."/>
            <person name="Doust A.N."/>
            <person name="Tuskan G.A."/>
            <person name="Rokhsar D."/>
            <person name="Devos K.M."/>
        </authorList>
    </citation>
    <scope>NUCLEOTIDE SEQUENCE [LARGE SCALE GENOMIC DNA]</scope>
    <source>
        <strain evidence="3">Yugu1</strain>
    </source>
</reference>